<protein>
    <submittedName>
        <fullName evidence="1">3306_t:CDS:1</fullName>
    </submittedName>
</protein>
<name>A0A9W4SC48_9GLOM</name>
<dbReference type="Proteomes" id="UP001153678">
    <property type="component" value="Unassembled WGS sequence"/>
</dbReference>
<accession>A0A9W4SC48</accession>
<sequence length="257" mass="29887">MGQLSKLASCYCDNEPENVKEFYRKLSEDAKSLYKQTKQNEIQILFDKNMNELEEIRENPVENIIYTQNSTSGFEDNSASLDSHNFINSFQPNFPNSTFFEYPYRMNEVTNDQEFIRMLEYESVQFTPLQVDTDYLNYTQGIKDPVENIIYTQTSTPGFENNSASLMNLMNSFLDSRNFISSFQTSFPNSNFFENPYRMNEVANDQEYIRMLECENVQFSPLQVEVPIEDIIVSTCGAASDCINYPVENENMFLPSL</sequence>
<organism evidence="1 2">
    <name type="scientific">Funneliformis geosporum</name>
    <dbReference type="NCBI Taxonomy" id="1117311"/>
    <lineage>
        <taxon>Eukaryota</taxon>
        <taxon>Fungi</taxon>
        <taxon>Fungi incertae sedis</taxon>
        <taxon>Mucoromycota</taxon>
        <taxon>Glomeromycotina</taxon>
        <taxon>Glomeromycetes</taxon>
        <taxon>Glomerales</taxon>
        <taxon>Glomeraceae</taxon>
        <taxon>Funneliformis</taxon>
    </lineage>
</organism>
<evidence type="ECO:0000313" key="1">
    <source>
        <dbReference type="EMBL" id="CAI2161837.1"/>
    </source>
</evidence>
<comment type="caution">
    <text evidence="1">The sequence shown here is derived from an EMBL/GenBank/DDBJ whole genome shotgun (WGS) entry which is preliminary data.</text>
</comment>
<reference evidence="1" key="1">
    <citation type="submission" date="2022-08" db="EMBL/GenBank/DDBJ databases">
        <authorList>
            <person name="Kallberg Y."/>
            <person name="Tangrot J."/>
            <person name="Rosling A."/>
        </authorList>
    </citation>
    <scope>NUCLEOTIDE SEQUENCE</scope>
    <source>
        <strain evidence="1">Wild A</strain>
    </source>
</reference>
<evidence type="ECO:0000313" key="2">
    <source>
        <dbReference type="Proteomes" id="UP001153678"/>
    </source>
</evidence>
<gene>
    <name evidence="1" type="ORF">FWILDA_LOCUS253</name>
</gene>
<dbReference type="AlphaFoldDB" id="A0A9W4SC48"/>
<proteinExistence type="predicted"/>
<keyword evidence="2" id="KW-1185">Reference proteome</keyword>
<dbReference type="EMBL" id="CAMKVN010000016">
    <property type="protein sequence ID" value="CAI2161837.1"/>
    <property type="molecule type" value="Genomic_DNA"/>
</dbReference>